<dbReference type="NCBIfam" id="NF006829">
    <property type="entry name" value="PRK09352.1"/>
    <property type="match status" value="1"/>
</dbReference>
<evidence type="ECO:0000313" key="17">
    <source>
        <dbReference type="EMBL" id="SFE48240.1"/>
    </source>
</evidence>
<comment type="subunit">
    <text evidence="14">Homodimer.</text>
</comment>
<dbReference type="GO" id="GO:0033818">
    <property type="term" value="F:beta-ketoacyl-acyl-carrier-protein synthase III activity"/>
    <property type="evidence" value="ECO:0007669"/>
    <property type="project" value="UniProtKB-UniRule"/>
</dbReference>
<evidence type="ECO:0000256" key="9">
    <source>
        <dbReference type="ARBA" id="ARBA00023315"/>
    </source>
</evidence>
<reference evidence="18" key="1">
    <citation type="submission" date="2016-10" db="EMBL/GenBank/DDBJ databases">
        <authorList>
            <person name="Varghese N."/>
            <person name="Submissions S."/>
        </authorList>
    </citation>
    <scope>NUCLEOTIDE SEQUENCE [LARGE SCALE GENOMIC DNA]</scope>
    <source>
        <strain evidence="18">CGMCC 1.10784</strain>
    </source>
</reference>
<feature type="domain" description="Beta-ketoacyl-[acyl-carrier-protein] synthase III N-terminal" evidence="16">
    <location>
        <begin position="112"/>
        <end position="189"/>
    </location>
</feature>
<evidence type="ECO:0000256" key="4">
    <source>
        <dbReference type="ARBA" id="ARBA00022516"/>
    </source>
</evidence>
<feature type="domain" description="Beta-ketoacyl-[acyl-carrier-protein] synthase III C-terminal" evidence="15">
    <location>
        <begin position="238"/>
        <end position="327"/>
    </location>
</feature>
<comment type="function">
    <text evidence="14">Catalyzes the condensation reaction of fatty acid synthesis by the addition to an acyl acceptor of two carbons from malonyl-ACP. Catalyzes the first condensation reaction which initiates fatty acid synthesis and may therefore play a role in governing the total rate of fatty acid production. Possesses both acetoacetyl-ACP synthase and acetyl transacylase activities. Its substrate specificity determines the biosynthesis of branched-chain and/or straight-chain of fatty acids.</text>
</comment>
<evidence type="ECO:0000313" key="18">
    <source>
        <dbReference type="Proteomes" id="UP000198855"/>
    </source>
</evidence>
<dbReference type="Proteomes" id="UP000198855">
    <property type="component" value="Unassembled WGS sequence"/>
</dbReference>
<evidence type="ECO:0000256" key="11">
    <source>
        <dbReference type="ARBA" id="ARBA00052407"/>
    </source>
</evidence>
<organism evidence="17 18">
    <name type="scientific">Paenibacillus catalpae</name>
    <dbReference type="NCBI Taxonomy" id="1045775"/>
    <lineage>
        <taxon>Bacteria</taxon>
        <taxon>Bacillati</taxon>
        <taxon>Bacillota</taxon>
        <taxon>Bacilli</taxon>
        <taxon>Bacillales</taxon>
        <taxon>Paenibacillaceae</taxon>
        <taxon>Paenibacillus</taxon>
    </lineage>
</organism>
<dbReference type="UniPathway" id="UPA00094"/>
<evidence type="ECO:0000256" key="14">
    <source>
        <dbReference type="HAMAP-Rule" id="MF_01815"/>
    </source>
</evidence>
<dbReference type="SUPFAM" id="SSF53901">
    <property type="entry name" value="Thiolase-like"/>
    <property type="match status" value="1"/>
</dbReference>
<comment type="catalytic activity">
    <reaction evidence="13">
        <text>3-methylbutanoyl-CoA + malonyl-[ACP] + H(+) = 5-methyl-3-oxohexanoyl-[ACP] + CO2 + CoA</text>
        <dbReference type="Rhea" id="RHEA:42272"/>
        <dbReference type="Rhea" id="RHEA-COMP:9623"/>
        <dbReference type="Rhea" id="RHEA-COMP:9941"/>
        <dbReference type="ChEBI" id="CHEBI:15378"/>
        <dbReference type="ChEBI" id="CHEBI:16526"/>
        <dbReference type="ChEBI" id="CHEBI:57287"/>
        <dbReference type="ChEBI" id="CHEBI:57345"/>
        <dbReference type="ChEBI" id="CHEBI:78449"/>
        <dbReference type="ChEBI" id="CHEBI:78822"/>
        <dbReference type="EC" id="2.3.1.300"/>
    </reaction>
    <physiologicalReaction direction="left-to-right" evidence="13">
        <dbReference type="Rhea" id="RHEA:42273"/>
    </physiologicalReaction>
</comment>
<protein>
    <recommendedName>
        <fullName evidence="14">Beta-ketoacyl-[acyl-carrier-protein] synthase III</fullName>
        <shortName evidence="14">Beta-ketoacyl-ACP synthase III</shortName>
        <shortName evidence="14">KAS III</shortName>
        <ecNumber evidence="14">2.3.1.180</ecNumber>
    </recommendedName>
    <alternativeName>
        <fullName evidence="14">3-oxoacyl-[acyl-carrier-protein] synthase 3</fullName>
    </alternativeName>
    <alternativeName>
        <fullName evidence="14">3-oxoacyl-[acyl-carrier-protein] synthase III</fullName>
    </alternativeName>
</protein>
<dbReference type="InterPro" id="IPR004655">
    <property type="entry name" value="FabH"/>
</dbReference>
<evidence type="ECO:0000256" key="5">
    <source>
        <dbReference type="ARBA" id="ARBA00022679"/>
    </source>
</evidence>
<accession>A0A1I2AZA7</accession>
<dbReference type="HAMAP" id="MF_01815">
    <property type="entry name" value="FabH"/>
    <property type="match status" value="1"/>
</dbReference>
<dbReference type="AlphaFoldDB" id="A0A1I2AZA7"/>
<dbReference type="InterPro" id="IPR013751">
    <property type="entry name" value="ACP_syn_III_N"/>
</dbReference>
<dbReference type="InterPro" id="IPR016039">
    <property type="entry name" value="Thiolase-like"/>
</dbReference>
<dbReference type="GO" id="GO:0004315">
    <property type="term" value="F:3-oxoacyl-[acyl-carrier-protein] synthase activity"/>
    <property type="evidence" value="ECO:0007669"/>
    <property type="project" value="InterPro"/>
</dbReference>
<keyword evidence="8 14" id="KW-0275">Fatty acid biosynthesis</keyword>
<comment type="similarity">
    <text evidence="2 14">Belongs to the thiolase-like superfamily. FabH family.</text>
</comment>
<comment type="catalytic activity">
    <reaction evidence="11">
        <text>(2S)-2-methylbutanoyl-CoA + malonyl-[ACP] + H(+) = (4S)-4-methyl-3-oxohexanoyl-[ACP] + CO2 + CoA</text>
        <dbReference type="Rhea" id="RHEA:42276"/>
        <dbReference type="Rhea" id="RHEA-COMP:9623"/>
        <dbReference type="Rhea" id="RHEA-COMP:17148"/>
        <dbReference type="ChEBI" id="CHEBI:15378"/>
        <dbReference type="ChEBI" id="CHEBI:16526"/>
        <dbReference type="ChEBI" id="CHEBI:57287"/>
        <dbReference type="ChEBI" id="CHEBI:78449"/>
        <dbReference type="ChEBI" id="CHEBI:88166"/>
        <dbReference type="ChEBI" id="CHEBI:167462"/>
        <dbReference type="EC" id="2.3.1.300"/>
    </reaction>
    <physiologicalReaction direction="left-to-right" evidence="11">
        <dbReference type="Rhea" id="RHEA:42277"/>
    </physiologicalReaction>
</comment>
<dbReference type="NCBIfam" id="TIGR00747">
    <property type="entry name" value="fabH"/>
    <property type="match status" value="1"/>
</dbReference>
<feature type="active site" evidence="14">
    <location>
        <position position="254"/>
    </location>
</feature>
<comment type="domain">
    <text evidence="14">The last Arg residue of the ACP-binding site is essential for the weak association between ACP/AcpP and FabH.</text>
</comment>
<dbReference type="Gene3D" id="3.40.47.10">
    <property type="match status" value="1"/>
</dbReference>
<comment type="catalytic activity">
    <reaction evidence="10">
        <text>malonyl-[ACP] + acetyl-CoA + H(+) = 3-oxobutanoyl-[ACP] + CO2 + CoA</text>
        <dbReference type="Rhea" id="RHEA:12080"/>
        <dbReference type="Rhea" id="RHEA-COMP:9623"/>
        <dbReference type="Rhea" id="RHEA-COMP:9625"/>
        <dbReference type="ChEBI" id="CHEBI:15378"/>
        <dbReference type="ChEBI" id="CHEBI:16526"/>
        <dbReference type="ChEBI" id="CHEBI:57287"/>
        <dbReference type="ChEBI" id="CHEBI:57288"/>
        <dbReference type="ChEBI" id="CHEBI:78449"/>
        <dbReference type="ChEBI" id="CHEBI:78450"/>
        <dbReference type="EC" id="2.3.1.180"/>
    </reaction>
    <physiologicalReaction direction="left-to-right" evidence="10">
        <dbReference type="Rhea" id="RHEA:12081"/>
    </physiologicalReaction>
</comment>
<keyword evidence="4 14" id="KW-0444">Lipid biosynthesis</keyword>
<dbReference type="InterPro" id="IPR013747">
    <property type="entry name" value="ACP_syn_III_C"/>
</dbReference>
<dbReference type="GO" id="GO:0006633">
    <property type="term" value="P:fatty acid biosynthetic process"/>
    <property type="evidence" value="ECO:0007669"/>
    <property type="project" value="UniProtKB-UniRule"/>
</dbReference>
<keyword evidence="9 14" id="KW-0012">Acyltransferase</keyword>
<keyword evidence="7 14" id="KW-0443">Lipid metabolism</keyword>
<comment type="catalytic activity">
    <reaction evidence="12">
        <text>2-methylpropanoyl-CoA + malonyl-[ACP] + H(+) = 4-methyl-3-oxopentanoyl-[ACP] + CO2 + CoA</text>
        <dbReference type="Rhea" id="RHEA:42268"/>
        <dbReference type="Rhea" id="RHEA-COMP:9623"/>
        <dbReference type="Rhea" id="RHEA-COMP:9940"/>
        <dbReference type="ChEBI" id="CHEBI:15378"/>
        <dbReference type="ChEBI" id="CHEBI:16526"/>
        <dbReference type="ChEBI" id="CHEBI:57287"/>
        <dbReference type="ChEBI" id="CHEBI:57338"/>
        <dbReference type="ChEBI" id="CHEBI:78449"/>
        <dbReference type="ChEBI" id="CHEBI:78820"/>
        <dbReference type="EC" id="2.3.1.300"/>
    </reaction>
    <physiologicalReaction direction="left-to-right" evidence="12">
        <dbReference type="Rhea" id="RHEA:42269"/>
    </physiologicalReaction>
</comment>
<dbReference type="STRING" id="1045775.SAMN05216378_3271"/>
<evidence type="ECO:0000256" key="6">
    <source>
        <dbReference type="ARBA" id="ARBA00022832"/>
    </source>
</evidence>
<keyword evidence="18" id="KW-1185">Reference proteome</keyword>
<dbReference type="RefSeq" id="WP_091187004.1">
    <property type="nucleotide sequence ID" value="NZ_FOMT01000003.1"/>
</dbReference>
<keyword evidence="14" id="KW-0511">Multifunctional enzyme</keyword>
<dbReference type="CDD" id="cd00830">
    <property type="entry name" value="KAS_III"/>
    <property type="match status" value="1"/>
</dbReference>
<evidence type="ECO:0000256" key="8">
    <source>
        <dbReference type="ARBA" id="ARBA00023160"/>
    </source>
</evidence>
<evidence type="ECO:0000256" key="10">
    <source>
        <dbReference type="ARBA" id="ARBA00051096"/>
    </source>
</evidence>
<comment type="subcellular location">
    <subcellularLocation>
        <location evidence="14">Cytoplasm</location>
    </subcellularLocation>
</comment>
<dbReference type="EMBL" id="FOMT01000003">
    <property type="protein sequence ID" value="SFE48240.1"/>
    <property type="molecule type" value="Genomic_DNA"/>
</dbReference>
<dbReference type="PANTHER" id="PTHR34069:SF2">
    <property type="entry name" value="BETA-KETOACYL-[ACYL-CARRIER-PROTEIN] SYNTHASE III"/>
    <property type="match status" value="1"/>
</dbReference>
<dbReference type="Pfam" id="PF08545">
    <property type="entry name" value="ACP_syn_III"/>
    <property type="match status" value="1"/>
</dbReference>
<evidence type="ECO:0000256" key="1">
    <source>
        <dbReference type="ARBA" id="ARBA00005194"/>
    </source>
</evidence>
<dbReference type="PANTHER" id="PTHR34069">
    <property type="entry name" value="3-OXOACYL-[ACYL-CARRIER-PROTEIN] SYNTHASE 3"/>
    <property type="match status" value="1"/>
</dbReference>
<evidence type="ECO:0000256" key="13">
    <source>
        <dbReference type="ARBA" id="ARBA00052985"/>
    </source>
</evidence>
<evidence type="ECO:0000256" key="2">
    <source>
        <dbReference type="ARBA" id="ARBA00008642"/>
    </source>
</evidence>
<feature type="active site" evidence="14">
    <location>
        <position position="284"/>
    </location>
</feature>
<feature type="active site" evidence="14">
    <location>
        <position position="118"/>
    </location>
</feature>
<keyword evidence="5 14" id="KW-0808">Transferase</keyword>
<evidence type="ECO:0000256" key="3">
    <source>
        <dbReference type="ARBA" id="ARBA00022490"/>
    </source>
</evidence>
<dbReference type="EC" id="2.3.1.180" evidence="14"/>
<evidence type="ECO:0000256" key="7">
    <source>
        <dbReference type="ARBA" id="ARBA00023098"/>
    </source>
</evidence>
<evidence type="ECO:0000256" key="12">
    <source>
        <dbReference type="ARBA" id="ARBA00052467"/>
    </source>
</evidence>
<dbReference type="FunFam" id="3.40.47.10:FF:000004">
    <property type="entry name" value="3-oxoacyl-[acyl-carrier-protein] synthase 3"/>
    <property type="match status" value="1"/>
</dbReference>
<dbReference type="Pfam" id="PF08541">
    <property type="entry name" value="ACP_syn_III_C"/>
    <property type="match status" value="1"/>
</dbReference>
<keyword evidence="3 14" id="KW-0963">Cytoplasm</keyword>
<gene>
    <name evidence="14" type="primary">fabH</name>
    <name evidence="17" type="ORF">SAMN05216378_3271</name>
</gene>
<comment type="pathway">
    <text evidence="1 14">Lipid metabolism; fatty acid biosynthesis.</text>
</comment>
<evidence type="ECO:0000259" key="15">
    <source>
        <dbReference type="Pfam" id="PF08541"/>
    </source>
</evidence>
<comment type="caution">
    <text evidence="14">Lacks conserved residue(s) required for the propagation of feature annotation.</text>
</comment>
<dbReference type="GO" id="GO:0044550">
    <property type="term" value="P:secondary metabolite biosynthetic process"/>
    <property type="evidence" value="ECO:0007669"/>
    <property type="project" value="TreeGrafter"/>
</dbReference>
<proteinExistence type="inferred from homology"/>
<sequence length="329" mass="35131">MEKQLHSNAAITAIGTYTPDKILSNVDLEHIVETSDEWIVQRTGIRERRIAADDQFTSDLCIRAIRNMQERYGVNLEDVDYIIVATSTPDNVIPSVAAQVQAALGITHCGAIDIQAACAGFTSAIQLANGLLLSGVYRKILVIGGETLSKVTNYEDRTTCILFGDGAGAILMEAGATGDILAVSAQTDGAGGHHVYRSGLSPVINAADIDTTSRIVQNGREVYKWALTHVSEGITGLLQDSGYTPSSINWFVPHNANQRIIDALCERTGISEQQALSSIEHYGNTSAASIPLALDAAVRDGRVLPGHLLLLYGFGGGLTQSGVLLRWSI</sequence>
<dbReference type="GO" id="GO:0005737">
    <property type="term" value="C:cytoplasm"/>
    <property type="evidence" value="ECO:0007669"/>
    <property type="project" value="UniProtKB-SubCell"/>
</dbReference>
<dbReference type="OrthoDB" id="9815506at2"/>
<name>A0A1I2AZA7_9BACL</name>
<evidence type="ECO:0000259" key="16">
    <source>
        <dbReference type="Pfam" id="PF08545"/>
    </source>
</evidence>
<keyword evidence="6 14" id="KW-0276">Fatty acid metabolism</keyword>